<dbReference type="InterPro" id="IPR023214">
    <property type="entry name" value="HAD_sf"/>
</dbReference>
<dbReference type="Gene3D" id="3.40.50.1000">
    <property type="entry name" value="HAD superfamily/HAD-like"/>
    <property type="match status" value="2"/>
</dbReference>
<dbReference type="InterPro" id="IPR006357">
    <property type="entry name" value="HAD-SF_hydro_IIA"/>
</dbReference>
<protein>
    <submittedName>
        <fullName evidence="1">HAD family hydrolase</fullName>
    </submittedName>
</protein>
<organism evidence="1 2">
    <name type="scientific">Xaviernesmea rhizosphaerae</name>
    <dbReference type="NCBI Taxonomy" id="1672749"/>
    <lineage>
        <taxon>Bacteria</taxon>
        <taxon>Pseudomonadati</taxon>
        <taxon>Pseudomonadota</taxon>
        <taxon>Alphaproteobacteria</taxon>
        <taxon>Hyphomicrobiales</taxon>
        <taxon>Rhizobiaceae</taxon>
        <taxon>Rhizobium/Agrobacterium group</taxon>
        <taxon>Xaviernesmea</taxon>
    </lineage>
</organism>
<dbReference type="GO" id="GO:0016791">
    <property type="term" value="F:phosphatase activity"/>
    <property type="evidence" value="ECO:0007669"/>
    <property type="project" value="TreeGrafter"/>
</dbReference>
<keyword evidence="1" id="KW-0378">Hydrolase</keyword>
<dbReference type="SUPFAM" id="SSF56784">
    <property type="entry name" value="HAD-like"/>
    <property type="match status" value="1"/>
</dbReference>
<dbReference type="NCBIfam" id="TIGR01460">
    <property type="entry name" value="HAD-SF-IIA"/>
    <property type="match status" value="1"/>
</dbReference>
<dbReference type="PANTHER" id="PTHR19288:SF90">
    <property type="entry name" value="OS08G0542600 PROTEIN"/>
    <property type="match status" value="1"/>
</dbReference>
<dbReference type="NCBIfam" id="TIGR01459">
    <property type="entry name" value="HAD-SF-IIA-hyp4"/>
    <property type="match status" value="1"/>
</dbReference>
<dbReference type="RefSeq" id="WP_075635751.1">
    <property type="nucleotide sequence ID" value="NZ_MKIO01000033.1"/>
</dbReference>
<dbReference type="OrthoDB" id="9791073at2"/>
<proteinExistence type="predicted"/>
<comment type="caution">
    <text evidence="1">The sequence shown here is derived from an EMBL/GenBank/DDBJ whole genome shotgun (WGS) entry which is preliminary data.</text>
</comment>
<dbReference type="Pfam" id="PF13344">
    <property type="entry name" value="Hydrolase_6"/>
    <property type="match status" value="1"/>
</dbReference>
<dbReference type="Pfam" id="PF13242">
    <property type="entry name" value="Hydrolase_like"/>
    <property type="match status" value="1"/>
</dbReference>
<dbReference type="InterPro" id="IPR006356">
    <property type="entry name" value="HAD-SF_hydro_IIA_hyp3"/>
</dbReference>
<dbReference type="EMBL" id="MKIO01000033">
    <property type="protein sequence ID" value="OLP54565.1"/>
    <property type="molecule type" value="Genomic_DNA"/>
</dbReference>
<dbReference type="STRING" id="1672749.BJF92_03980"/>
<accession>A0A1Q9AHC6</accession>
<sequence length="282" mass="30152">MISRISEFRDITARYDIALCDVWGVLHNGVAAFPGAGEALAAARARGMTVVLITNSPRPSPGVIAQIRGLGVPDEAYDRIVTSGDVTRALIAAGPKKIYFIGSDRDLPLIEGLNVQMVSCEEADAIVCAGFFDDESETPEDYRATLKTAAARKLPLICANPDLVVERGHRLIPCAGAIAKLYGELGGETRIAGKPHKPIYRAALTEAKAVRGSVDFSRVLAIGDGMPTDVRGAIDSGLDLLYISAGIHAKDYMTGEKTDESKLKAFLKAEGASPKWWMPRLA</sequence>
<dbReference type="GO" id="GO:0005737">
    <property type="term" value="C:cytoplasm"/>
    <property type="evidence" value="ECO:0007669"/>
    <property type="project" value="TreeGrafter"/>
</dbReference>
<dbReference type="InterPro" id="IPR036412">
    <property type="entry name" value="HAD-like_sf"/>
</dbReference>
<reference evidence="1 2" key="1">
    <citation type="submission" date="2016-09" db="EMBL/GenBank/DDBJ databases">
        <title>Rhizobium sp. nov., a novel species isolated from the rice rhizosphere.</title>
        <authorList>
            <person name="Zhao J."/>
            <person name="Zhang X."/>
        </authorList>
    </citation>
    <scope>NUCLEOTIDE SEQUENCE [LARGE SCALE GENOMIC DNA]</scope>
    <source>
        <strain evidence="1 2">MH17</strain>
    </source>
</reference>
<dbReference type="Proteomes" id="UP000186143">
    <property type="component" value="Unassembled WGS sequence"/>
</dbReference>
<evidence type="ECO:0000313" key="1">
    <source>
        <dbReference type="EMBL" id="OLP54565.1"/>
    </source>
</evidence>
<name>A0A1Q9AHC6_9HYPH</name>
<dbReference type="AlphaFoldDB" id="A0A1Q9AHC6"/>
<dbReference type="CDD" id="cd07525">
    <property type="entry name" value="HAD_like"/>
    <property type="match status" value="1"/>
</dbReference>
<evidence type="ECO:0000313" key="2">
    <source>
        <dbReference type="Proteomes" id="UP000186143"/>
    </source>
</evidence>
<dbReference type="PANTHER" id="PTHR19288">
    <property type="entry name" value="4-NITROPHENYLPHOSPHATASE-RELATED"/>
    <property type="match status" value="1"/>
</dbReference>
<gene>
    <name evidence="1" type="ORF">BJF92_03980</name>
</gene>